<evidence type="ECO:0000256" key="1">
    <source>
        <dbReference type="SAM" id="MobiDB-lite"/>
    </source>
</evidence>
<sequence length="87" mass="10241">ACEPPKKNVFDTPVNMSESEENSSATSRGPRPHRCNDRLEDFVQAIFEWDLQNYLIPTWKNFWRCMKSDPGQEPDDPYLLWVPKGKR</sequence>
<reference evidence="2" key="1">
    <citation type="submission" date="2014-05" db="EMBL/GenBank/DDBJ databases">
        <title>The transcriptome of the halophilic microalga Tetraselmis sp. GSL018 isolated from the Great Salt Lake, Utah.</title>
        <authorList>
            <person name="Jinkerson R.E."/>
            <person name="D'Adamo S."/>
            <person name="Posewitz M.C."/>
        </authorList>
    </citation>
    <scope>NUCLEOTIDE SEQUENCE</scope>
    <source>
        <strain evidence="2">GSL018</strain>
    </source>
</reference>
<dbReference type="EMBL" id="GBEZ01008960">
    <property type="protein sequence ID" value="JAC76605.1"/>
    <property type="molecule type" value="Transcribed_RNA"/>
</dbReference>
<organism evidence="2">
    <name type="scientific">Tetraselmis sp. GSL018</name>
    <dbReference type="NCBI Taxonomy" id="582737"/>
    <lineage>
        <taxon>Eukaryota</taxon>
        <taxon>Viridiplantae</taxon>
        <taxon>Chlorophyta</taxon>
        <taxon>core chlorophytes</taxon>
        <taxon>Chlorodendrophyceae</taxon>
        <taxon>Chlorodendrales</taxon>
        <taxon>Chlorodendraceae</taxon>
        <taxon>Tetraselmis</taxon>
    </lineage>
</organism>
<dbReference type="PANTHER" id="PTHR36706">
    <property type="entry name" value="UNNAMED PRODUCT"/>
    <property type="match status" value="1"/>
</dbReference>
<protein>
    <submittedName>
        <fullName evidence="2">Uncharacterized protein</fullName>
    </submittedName>
</protein>
<proteinExistence type="predicted"/>
<accession>A0A061S158</accession>
<name>A0A061S158_9CHLO</name>
<dbReference type="AlphaFoldDB" id="A0A061S158"/>
<gene>
    <name evidence="2" type="ORF">TSPGSL018_19740</name>
</gene>
<feature type="non-terminal residue" evidence="2">
    <location>
        <position position="1"/>
    </location>
</feature>
<feature type="region of interest" description="Disordered" evidence="1">
    <location>
        <begin position="1"/>
        <end position="33"/>
    </location>
</feature>
<feature type="compositionally biased region" description="Polar residues" evidence="1">
    <location>
        <begin position="14"/>
        <end position="27"/>
    </location>
</feature>
<evidence type="ECO:0000313" key="2">
    <source>
        <dbReference type="EMBL" id="JAC76605.1"/>
    </source>
</evidence>